<dbReference type="AlphaFoldDB" id="A0A231VC71"/>
<evidence type="ECO:0000313" key="3">
    <source>
        <dbReference type="Proteomes" id="UP000215301"/>
    </source>
</evidence>
<feature type="transmembrane region" description="Helical" evidence="1">
    <location>
        <begin position="6"/>
        <end position="27"/>
    </location>
</feature>
<protein>
    <recommendedName>
        <fullName evidence="4">YhfC family intramembrane metalloprotease</fullName>
    </recommendedName>
</protein>
<feature type="transmembrane region" description="Helical" evidence="1">
    <location>
        <begin position="72"/>
        <end position="97"/>
    </location>
</feature>
<evidence type="ECO:0008006" key="4">
    <source>
        <dbReference type="Google" id="ProtNLM"/>
    </source>
</evidence>
<evidence type="ECO:0000256" key="1">
    <source>
        <dbReference type="SAM" id="Phobius"/>
    </source>
</evidence>
<name>A0A231VC71_THETR</name>
<dbReference type="Proteomes" id="UP000215301">
    <property type="component" value="Unassembled WGS sequence"/>
</dbReference>
<reference evidence="2 3" key="1">
    <citation type="submission" date="2017-06" db="EMBL/GenBank/DDBJ databases">
        <title>Isolation and characterization of a thermophilic and butanogenic Thermoanaerobacterium thermosaccharolyticum M5 capable of efficient degradation of hemicellulose.</title>
        <authorList>
            <person name="Xin F."/>
            <person name="Jiang Y."/>
        </authorList>
    </citation>
    <scope>NUCLEOTIDE SEQUENCE [LARGE SCALE GENOMIC DNA]</scope>
    <source>
        <strain evidence="2 3">M5</strain>
    </source>
</reference>
<evidence type="ECO:0000313" key="2">
    <source>
        <dbReference type="EMBL" id="OXT05740.1"/>
    </source>
</evidence>
<feature type="transmembrane region" description="Helical" evidence="1">
    <location>
        <begin position="118"/>
        <end position="137"/>
    </location>
</feature>
<feature type="transmembrane region" description="Helical" evidence="1">
    <location>
        <begin position="200"/>
        <end position="218"/>
    </location>
</feature>
<accession>A0A231VC71</accession>
<organism evidence="2 3">
    <name type="scientific">Thermoanaerobacterium thermosaccharolyticum</name>
    <name type="common">Clostridium thermosaccharolyticum</name>
    <dbReference type="NCBI Taxonomy" id="1517"/>
    <lineage>
        <taxon>Bacteria</taxon>
        <taxon>Bacillati</taxon>
        <taxon>Bacillota</taxon>
        <taxon>Clostridia</taxon>
        <taxon>Thermoanaerobacterales</taxon>
        <taxon>Thermoanaerobacteraceae</taxon>
        <taxon>Thermoanaerobacterium</taxon>
    </lineage>
</organism>
<dbReference type="EMBL" id="NKHD01000055">
    <property type="protein sequence ID" value="OXT05740.1"/>
    <property type="molecule type" value="Genomic_DNA"/>
</dbReference>
<feature type="transmembrane region" description="Helical" evidence="1">
    <location>
        <begin position="166"/>
        <end position="188"/>
    </location>
</feature>
<comment type="caution">
    <text evidence="2">The sequence shown here is derived from an EMBL/GenBank/DDBJ whole genome shotgun (WGS) entry which is preliminary data.</text>
</comment>
<proteinExistence type="predicted"/>
<sequence length="254" mass="28887">MISVNLIFATFFSVIMSVILPLFVLFWEVKAKNCKISNIIKGAILGYFINFIAINLYASIIKYFIKFSFDRVTVYLIQALLVSIGIGFIEVGIKYIVYGNVAKKANTFTSILEYSGGYSYITIITMIGVSSVNAFFIELNLKGGLNISNDVYHNIISLSSSLNPNMYFVIGIQALVCLFYEFLSAFMIFNTFRNNKKIQLIIVFCLSVLYNGILDFLINWNITIAFFGLTIEITIILIILKKIYRKEIIPYNII</sequence>
<dbReference type="RefSeq" id="WP_094046617.1">
    <property type="nucleotide sequence ID" value="NZ_NKHD01000055.1"/>
</dbReference>
<gene>
    <name evidence="2" type="ORF">CE561_12675</name>
</gene>
<keyword evidence="1" id="KW-0812">Transmembrane</keyword>
<keyword evidence="1" id="KW-0472">Membrane</keyword>
<keyword evidence="1" id="KW-1133">Transmembrane helix</keyword>
<feature type="transmembrane region" description="Helical" evidence="1">
    <location>
        <begin position="224"/>
        <end position="240"/>
    </location>
</feature>
<feature type="transmembrane region" description="Helical" evidence="1">
    <location>
        <begin position="39"/>
        <end position="60"/>
    </location>
</feature>